<evidence type="ECO:0000259" key="4">
    <source>
        <dbReference type="PROSITE" id="PS50949"/>
    </source>
</evidence>
<dbReference type="Gene3D" id="1.10.10.10">
    <property type="entry name" value="Winged helix-like DNA-binding domain superfamily/Winged helix DNA-binding domain"/>
    <property type="match status" value="1"/>
</dbReference>
<gene>
    <name evidence="5" type="ORF">GCM10012287_50190</name>
</gene>
<evidence type="ECO:0000313" key="5">
    <source>
        <dbReference type="EMBL" id="GGO56488.1"/>
    </source>
</evidence>
<keyword evidence="2" id="KW-0238">DNA-binding</keyword>
<dbReference type="PANTHER" id="PTHR43537">
    <property type="entry name" value="TRANSCRIPTIONAL REGULATOR, GNTR FAMILY"/>
    <property type="match status" value="1"/>
</dbReference>
<reference evidence="6" key="1">
    <citation type="journal article" date="2019" name="Int. J. Syst. Evol. Microbiol.">
        <title>The Global Catalogue of Microorganisms (GCM) 10K type strain sequencing project: providing services to taxonomists for standard genome sequencing and annotation.</title>
        <authorList>
            <consortium name="The Broad Institute Genomics Platform"/>
            <consortium name="The Broad Institute Genome Sequencing Center for Infectious Disease"/>
            <person name="Wu L."/>
            <person name="Ma J."/>
        </authorList>
    </citation>
    <scope>NUCLEOTIDE SEQUENCE [LARGE SCALE GENOMIC DNA]</scope>
    <source>
        <strain evidence="6">CGMCC 4.7178</strain>
    </source>
</reference>
<dbReference type="SUPFAM" id="SSF48008">
    <property type="entry name" value="GntR ligand-binding domain-like"/>
    <property type="match status" value="1"/>
</dbReference>
<dbReference type="PROSITE" id="PS50949">
    <property type="entry name" value="HTH_GNTR"/>
    <property type="match status" value="1"/>
</dbReference>
<protein>
    <submittedName>
        <fullName evidence="5">GntR family transcriptional regulator</fullName>
    </submittedName>
</protein>
<dbReference type="PANTHER" id="PTHR43537:SF24">
    <property type="entry name" value="GLUCONATE OPERON TRANSCRIPTIONAL REPRESSOR"/>
    <property type="match status" value="1"/>
</dbReference>
<dbReference type="InterPro" id="IPR036390">
    <property type="entry name" value="WH_DNA-bd_sf"/>
</dbReference>
<evidence type="ECO:0000256" key="3">
    <source>
        <dbReference type="ARBA" id="ARBA00023163"/>
    </source>
</evidence>
<accession>A0ABQ2MRI0</accession>
<dbReference type="Gene3D" id="1.20.120.530">
    <property type="entry name" value="GntR ligand-binding domain-like"/>
    <property type="match status" value="1"/>
</dbReference>
<dbReference type="EMBL" id="BMMP01000020">
    <property type="protein sequence ID" value="GGO56488.1"/>
    <property type="molecule type" value="Genomic_DNA"/>
</dbReference>
<dbReference type="InterPro" id="IPR036388">
    <property type="entry name" value="WH-like_DNA-bd_sf"/>
</dbReference>
<dbReference type="CDD" id="cd07377">
    <property type="entry name" value="WHTH_GntR"/>
    <property type="match status" value="1"/>
</dbReference>
<feature type="domain" description="HTH gntR-type" evidence="4">
    <location>
        <begin position="15"/>
        <end position="82"/>
    </location>
</feature>
<dbReference type="Pfam" id="PF00392">
    <property type="entry name" value="GntR"/>
    <property type="match status" value="1"/>
</dbReference>
<sequence length="227" mass="25132">MTTPDGATRSPKAAGPARERVYEWLRDEIIRGTLEGGQFLDEQWVSRTVGVSRTPVREAFHRLAAEHFIQLMPRKGAQVRSVTARELEEVYQARRLIEGQAARSLCEARHGAPEGMTALLEPMERAGAAGDWFEVAGLNRRFHQIMVSTAGNSVITDLYDGLHSRQQRVGLRAMKARPERVDIVDAEHRALVAALDACDAERALAVLAEHLRPVPEVVSVLPRDGQG</sequence>
<evidence type="ECO:0000256" key="2">
    <source>
        <dbReference type="ARBA" id="ARBA00023125"/>
    </source>
</evidence>
<name>A0ABQ2MRI0_9ACTN</name>
<evidence type="ECO:0000256" key="1">
    <source>
        <dbReference type="ARBA" id="ARBA00023015"/>
    </source>
</evidence>
<dbReference type="InterPro" id="IPR000524">
    <property type="entry name" value="Tscrpt_reg_HTH_GntR"/>
</dbReference>
<dbReference type="SMART" id="SM00895">
    <property type="entry name" value="FCD"/>
    <property type="match status" value="1"/>
</dbReference>
<keyword evidence="6" id="KW-1185">Reference proteome</keyword>
<dbReference type="SMART" id="SM00345">
    <property type="entry name" value="HTH_GNTR"/>
    <property type="match status" value="1"/>
</dbReference>
<dbReference type="InterPro" id="IPR011711">
    <property type="entry name" value="GntR_C"/>
</dbReference>
<comment type="caution">
    <text evidence="5">The sequence shown here is derived from an EMBL/GenBank/DDBJ whole genome shotgun (WGS) entry which is preliminary data.</text>
</comment>
<organism evidence="5 6">
    <name type="scientific">Streptomyces daqingensis</name>
    <dbReference type="NCBI Taxonomy" id="1472640"/>
    <lineage>
        <taxon>Bacteria</taxon>
        <taxon>Bacillati</taxon>
        <taxon>Actinomycetota</taxon>
        <taxon>Actinomycetes</taxon>
        <taxon>Kitasatosporales</taxon>
        <taxon>Streptomycetaceae</taxon>
        <taxon>Streptomyces</taxon>
    </lineage>
</organism>
<evidence type="ECO:0000313" key="6">
    <source>
        <dbReference type="Proteomes" id="UP000631535"/>
    </source>
</evidence>
<dbReference type="RefSeq" id="WP_229712174.1">
    <property type="nucleotide sequence ID" value="NZ_BMMP01000020.1"/>
</dbReference>
<dbReference type="Pfam" id="PF07729">
    <property type="entry name" value="FCD"/>
    <property type="match status" value="1"/>
</dbReference>
<keyword evidence="3" id="KW-0804">Transcription</keyword>
<dbReference type="SUPFAM" id="SSF46785">
    <property type="entry name" value="Winged helix' DNA-binding domain"/>
    <property type="match status" value="1"/>
</dbReference>
<dbReference type="InterPro" id="IPR008920">
    <property type="entry name" value="TF_FadR/GntR_C"/>
</dbReference>
<dbReference type="Proteomes" id="UP000631535">
    <property type="component" value="Unassembled WGS sequence"/>
</dbReference>
<keyword evidence="1" id="KW-0805">Transcription regulation</keyword>
<proteinExistence type="predicted"/>